<dbReference type="PANTHER" id="PTHR35263">
    <property type="entry name" value="TESTIS-EXPRESSED PROTEIN 49"/>
    <property type="match status" value="1"/>
</dbReference>
<dbReference type="HOGENOM" id="CLU_129931_0_0_1"/>
<organism evidence="1 3">
    <name type="scientific">Rozella allomycis (strain CSF55)</name>
    <dbReference type="NCBI Taxonomy" id="988480"/>
    <lineage>
        <taxon>Eukaryota</taxon>
        <taxon>Fungi</taxon>
        <taxon>Fungi incertae sedis</taxon>
        <taxon>Cryptomycota</taxon>
        <taxon>Cryptomycota incertae sedis</taxon>
        <taxon>Rozella</taxon>
    </lineage>
</organism>
<gene>
    <name evidence="1" type="ORF">O9G_002454</name>
    <name evidence="2" type="ORF">ROZALSC1DRAFT_28274</name>
</gene>
<name>A0A075AUA8_ROZAC</name>
<reference evidence="4" key="2">
    <citation type="journal article" date="2018" name="Nat. Microbiol.">
        <title>Leveraging single-cell genomics to expand the fungal tree of life.</title>
        <authorList>
            <person name="Ahrendt S.R."/>
            <person name="Quandt C.A."/>
            <person name="Ciobanu D."/>
            <person name="Clum A."/>
            <person name="Salamov A."/>
            <person name="Andreopoulos B."/>
            <person name="Cheng J.F."/>
            <person name="Woyke T."/>
            <person name="Pelin A."/>
            <person name="Henrissat B."/>
            <person name="Reynolds N.K."/>
            <person name="Benny G.L."/>
            <person name="Smith M.E."/>
            <person name="James T.Y."/>
            <person name="Grigoriev I.V."/>
        </authorList>
    </citation>
    <scope>NUCLEOTIDE SEQUENCE [LARGE SCALE GENOMIC DNA]</scope>
    <source>
        <strain evidence="4">CSF55</strain>
    </source>
</reference>
<dbReference type="Proteomes" id="UP000281549">
    <property type="component" value="Unassembled WGS sequence"/>
</dbReference>
<dbReference type="InterPro" id="IPR038775">
    <property type="entry name" value="SPMIP11"/>
</dbReference>
<evidence type="ECO:0000313" key="3">
    <source>
        <dbReference type="Proteomes" id="UP000030755"/>
    </source>
</evidence>
<protein>
    <submittedName>
        <fullName evidence="1">Uncharacterized protein</fullName>
    </submittedName>
</protein>
<dbReference type="EMBL" id="KE561022">
    <property type="protein sequence ID" value="EPZ33891.1"/>
    <property type="molecule type" value="Genomic_DNA"/>
</dbReference>
<proteinExistence type="predicted"/>
<accession>A0A075AUA8</accession>
<dbReference type="Pfam" id="PF22593">
    <property type="entry name" value="SPMIP11"/>
    <property type="match status" value="1"/>
</dbReference>
<dbReference type="EMBL" id="ML005095">
    <property type="protein sequence ID" value="RKP20225.1"/>
    <property type="molecule type" value="Genomic_DNA"/>
</dbReference>
<evidence type="ECO:0000313" key="2">
    <source>
        <dbReference type="EMBL" id="RKP20225.1"/>
    </source>
</evidence>
<reference evidence="2" key="3">
    <citation type="submission" date="2018-08" db="EMBL/GenBank/DDBJ databases">
        <title>Leveraging single-cell genomics to expand the Fungal Tree of Life.</title>
        <authorList>
            <consortium name="DOE Joint Genome Institute"/>
            <person name="Ahrendt S.R."/>
            <person name="Quandt C.A."/>
            <person name="Ciobanu D."/>
            <person name="Clum A."/>
            <person name="Salamov A."/>
            <person name="Andreopoulos B."/>
            <person name="Cheng J.-F."/>
            <person name="Woyke T."/>
            <person name="Pelin A."/>
            <person name="Henrissat B."/>
            <person name="Reynolds N."/>
            <person name="Benny G.L."/>
            <person name="Smith M.E."/>
            <person name="James T.Y."/>
            <person name="Grigoriev I.V."/>
        </authorList>
    </citation>
    <scope>NUCLEOTIDE SEQUENCE</scope>
    <source>
        <strain evidence="2">CSF55</strain>
    </source>
</reference>
<dbReference type="AlphaFoldDB" id="A0A075AUA8"/>
<dbReference type="PANTHER" id="PTHR35263:SF1">
    <property type="entry name" value="TESTIS-EXPRESSED PROTEIN 49"/>
    <property type="match status" value="1"/>
</dbReference>
<reference evidence="1 3" key="1">
    <citation type="journal article" date="2013" name="Curr. Biol.">
        <title>Shared signatures of parasitism and phylogenomics unite Cryptomycota and microsporidia.</title>
        <authorList>
            <person name="James T.Y."/>
            <person name="Pelin A."/>
            <person name="Bonen L."/>
            <person name="Ahrendt S."/>
            <person name="Sain D."/>
            <person name="Corradi N."/>
            <person name="Stajich J.E."/>
        </authorList>
    </citation>
    <scope>NUCLEOTIDE SEQUENCE [LARGE SCALE GENOMIC DNA]</scope>
    <source>
        <strain evidence="1 3">CSF55</strain>
        <strain evidence="1 3">CSF55</strain>
    </source>
</reference>
<evidence type="ECO:0000313" key="4">
    <source>
        <dbReference type="Proteomes" id="UP000281549"/>
    </source>
</evidence>
<dbReference type="Proteomes" id="UP000030755">
    <property type="component" value="Unassembled WGS sequence"/>
</dbReference>
<keyword evidence="3" id="KW-1185">Reference proteome</keyword>
<evidence type="ECO:0000313" key="1">
    <source>
        <dbReference type="EMBL" id="EPZ33891.1"/>
    </source>
</evidence>
<sequence length="100" mass="11845">MFNLTSLGPKTPYLKNENYKSLKSFSSHKEYSECLRQHKPILKDPKEVYKHPLTQNQAIGWDACKELPNWAKTERFPHKKSDLTKYIEDMNKADPQFILF</sequence>
<dbReference type="OrthoDB" id="7085216at2759"/>